<dbReference type="InterPro" id="IPR050090">
    <property type="entry name" value="Tyrosine_recombinase_XerCD"/>
</dbReference>
<accession>A0A3B1D058</accession>
<dbReference type="GO" id="GO:0009009">
    <property type="term" value="F:site-specific recombinase activity"/>
    <property type="evidence" value="ECO:0007669"/>
    <property type="project" value="InterPro"/>
</dbReference>
<keyword evidence="5" id="KW-0132">Cell division</keyword>
<dbReference type="PROSITE" id="PS51898">
    <property type="entry name" value="TYR_RECOMBINASE"/>
    <property type="match status" value="1"/>
</dbReference>
<proteinExistence type="inferred from homology"/>
<dbReference type="Pfam" id="PF00589">
    <property type="entry name" value="Phage_integrase"/>
    <property type="match status" value="1"/>
</dbReference>
<evidence type="ECO:0000256" key="9">
    <source>
        <dbReference type="ARBA" id="ARBA00023172"/>
    </source>
</evidence>
<evidence type="ECO:0000256" key="10">
    <source>
        <dbReference type="ARBA" id="ARBA00023306"/>
    </source>
</evidence>
<dbReference type="GO" id="GO:0051301">
    <property type="term" value="P:cell division"/>
    <property type="evidence" value="ECO:0007669"/>
    <property type="project" value="UniProtKB-KW"/>
</dbReference>
<evidence type="ECO:0000256" key="8">
    <source>
        <dbReference type="ARBA" id="ARBA00023125"/>
    </source>
</evidence>
<evidence type="ECO:0000256" key="3">
    <source>
        <dbReference type="ARBA" id="ARBA00015810"/>
    </source>
</evidence>
<evidence type="ECO:0000256" key="2">
    <source>
        <dbReference type="ARBA" id="ARBA00010450"/>
    </source>
</evidence>
<dbReference type="PANTHER" id="PTHR30349:SF81">
    <property type="entry name" value="TYROSINE RECOMBINASE XERC"/>
    <property type="match status" value="1"/>
</dbReference>
<evidence type="ECO:0000259" key="11">
    <source>
        <dbReference type="PROSITE" id="PS51898"/>
    </source>
</evidence>
<dbReference type="InterPro" id="IPR044068">
    <property type="entry name" value="CB"/>
</dbReference>
<dbReference type="InterPro" id="IPR023009">
    <property type="entry name" value="Tyrosine_recombinase_XerC/XerD"/>
</dbReference>
<sequence>CYYFYMDAHSLVEEFTIYLSIEKNRSQNTVDAYRQDVTRFIKRAKLKSSKAVKTITPQDIVSYLKSLRSSGASARTSARALASIKSFYKYLVGEDIMISSPAEVIQSPKLGRSIPAVLSTEEVEKILSAPNIKTPEGVRDVAMLETIYATGFRASELVAIKLKDINLDMGYISTIGKGSKERAVPLGEVATEQIREYRTTARPLLLKNRVSDFLFVTRRGSKMTRQGFWKMIKQRAKQAGILKKISPHSMRHSFATHLLEHGADLRSVQQMLGHSDISTTQIYTHIARTRISEIYEKTHPRAK</sequence>
<keyword evidence="9" id="KW-0233">DNA recombination</keyword>
<organism evidence="13">
    <name type="scientific">hydrothermal vent metagenome</name>
    <dbReference type="NCBI Taxonomy" id="652676"/>
    <lineage>
        <taxon>unclassified sequences</taxon>
        <taxon>metagenomes</taxon>
        <taxon>ecological metagenomes</taxon>
    </lineage>
</organism>
<dbReference type="NCBIfam" id="TIGR02225">
    <property type="entry name" value="recomb_XerD"/>
    <property type="match status" value="1"/>
</dbReference>
<dbReference type="InterPro" id="IPR011010">
    <property type="entry name" value="DNA_brk_join_enz"/>
</dbReference>
<evidence type="ECO:0000256" key="5">
    <source>
        <dbReference type="ARBA" id="ARBA00022618"/>
    </source>
</evidence>
<evidence type="ECO:0000313" key="13">
    <source>
        <dbReference type="EMBL" id="VAX22177.1"/>
    </source>
</evidence>
<comment type="similarity">
    <text evidence="2">Belongs to the 'phage' integrase family. XerD subfamily.</text>
</comment>
<dbReference type="SUPFAM" id="SSF56349">
    <property type="entry name" value="DNA breaking-rejoining enzymes"/>
    <property type="match status" value="1"/>
</dbReference>
<evidence type="ECO:0000256" key="1">
    <source>
        <dbReference type="ARBA" id="ARBA00004496"/>
    </source>
</evidence>
<dbReference type="Pfam" id="PF02899">
    <property type="entry name" value="Phage_int_SAM_1"/>
    <property type="match status" value="1"/>
</dbReference>
<evidence type="ECO:0000256" key="6">
    <source>
        <dbReference type="ARBA" id="ARBA00022829"/>
    </source>
</evidence>
<dbReference type="GO" id="GO:0006310">
    <property type="term" value="P:DNA recombination"/>
    <property type="evidence" value="ECO:0007669"/>
    <property type="project" value="UniProtKB-KW"/>
</dbReference>
<evidence type="ECO:0000259" key="12">
    <source>
        <dbReference type="PROSITE" id="PS51900"/>
    </source>
</evidence>
<dbReference type="NCBIfam" id="NF040815">
    <property type="entry name" value="recomb_XerA_Arch"/>
    <property type="match status" value="1"/>
</dbReference>
<keyword evidence="10" id="KW-0131">Cell cycle</keyword>
<dbReference type="InterPro" id="IPR002104">
    <property type="entry name" value="Integrase_catalytic"/>
</dbReference>
<reference evidence="13" key="1">
    <citation type="submission" date="2018-06" db="EMBL/GenBank/DDBJ databases">
        <authorList>
            <person name="Zhirakovskaya E."/>
        </authorList>
    </citation>
    <scope>NUCLEOTIDE SEQUENCE</scope>
</reference>
<dbReference type="GO" id="GO:0007059">
    <property type="term" value="P:chromosome segregation"/>
    <property type="evidence" value="ECO:0007669"/>
    <property type="project" value="UniProtKB-KW"/>
</dbReference>
<dbReference type="InterPro" id="IPR013762">
    <property type="entry name" value="Integrase-like_cat_sf"/>
</dbReference>
<dbReference type="PROSITE" id="PS51900">
    <property type="entry name" value="CB"/>
    <property type="match status" value="1"/>
</dbReference>
<dbReference type="InterPro" id="IPR004107">
    <property type="entry name" value="Integrase_SAM-like_N"/>
</dbReference>
<keyword evidence="7" id="KW-0229">DNA integration</keyword>
<feature type="non-terminal residue" evidence="13">
    <location>
        <position position="1"/>
    </location>
</feature>
<dbReference type="InterPro" id="IPR010998">
    <property type="entry name" value="Integrase_recombinase_N"/>
</dbReference>
<feature type="domain" description="Core-binding (CB)" evidence="12">
    <location>
        <begin position="6"/>
        <end position="92"/>
    </location>
</feature>
<feature type="domain" description="Tyr recombinase" evidence="11">
    <location>
        <begin position="113"/>
        <end position="296"/>
    </location>
</feature>
<dbReference type="Gene3D" id="1.10.443.10">
    <property type="entry name" value="Intergrase catalytic core"/>
    <property type="match status" value="1"/>
</dbReference>
<dbReference type="PANTHER" id="PTHR30349">
    <property type="entry name" value="PHAGE INTEGRASE-RELATED"/>
    <property type="match status" value="1"/>
</dbReference>
<dbReference type="EMBL" id="UOGC01000134">
    <property type="protein sequence ID" value="VAX22177.1"/>
    <property type="molecule type" value="Genomic_DNA"/>
</dbReference>
<dbReference type="HAMAP" id="MF_01807">
    <property type="entry name" value="Recomb_XerD"/>
    <property type="match status" value="1"/>
</dbReference>
<comment type="subcellular location">
    <subcellularLocation>
        <location evidence="1">Cytoplasm</location>
    </subcellularLocation>
</comment>
<evidence type="ECO:0000256" key="4">
    <source>
        <dbReference type="ARBA" id="ARBA00022490"/>
    </source>
</evidence>
<keyword evidence="8" id="KW-0238">DNA-binding</keyword>
<protein>
    <recommendedName>
        <fullName evidence="3">Tyrosine recombinase XerD</fullName>
    </recommendedName>
</protein>
<dbReference type="Gene3D" id="1.10.150.130">
    <property type="match status" value="1"/>
</dbReference>
<gene>
    <name evidence="13" type="ORF">MNBD_NITROSPINAE01-508</name>
</gene>
<dbReference type="HAMAP" id="MF_01808">
    <property type="entry name" value="Recomb_XerC_XerD"/>
    <property type="match status" value="1"/>
</dbReference>
<keyword evidence="6" id="KW-0159">Chromosome partition</keyword>
<name>A0A3B1D058_9ZZZZ</name>
<dbReference type="GO" id="GO:0003677">
    <property type="term" value="F:DNA binding"/>
    <property type="evidence" value="ECO:0007669"/>
    <property type="project" value="UniProtKB-KW"/>
</dbReference>
<evidence type="ECO:0000256" key="7">
    <source>
        <dbReference type="ARBA" id="ARBA00022908"/>
    </source>
</evidence>
<dbReference type="AlphaFoldDB" id="A0A3B1D058"/>
<dbReference type="NCBIfam" id="NF001399">
    <property type="entry name" value="PRK00283.1"/>
    <property type="match status" value="1"/>
</dbReference>
<dbReference type="CDD" id="cd00798">
    <property type="entry name" value="INT_XerDC_C"/>
    <property type="match status" value="1"/>
</dbReference>
<keyword evidence="4" id="KW-0963">Cytoplasm</keyword>
<dbReference type="InterPro" id="IPR011932">
    <property type="entry name" value="Recomb_XerD"/>
</dbReference>
<dbReference type="GO" id="GO:0005737">
    <property type="term" value="C:cytoplasm"/>
    <property type="evidence" value="ECO:0007669"/>
    <property type="project" value="UniProtKB-SubCell"/>
</dbReference>